<proteinExistence type="predicted"/>
<feature type="transmembrane region" description="Helical" evidence="6">
    <location>
        <begin position="277"/>
        <end position="301"/>
    </location>
</feature>
<keyword evidence="4 6" id="KW-1133">Transmembrane helix</keyword>
<name>B0VJN9_CLOAI</name>
<comment type="subcellular location">
    <subcellularLocation>
        <location evidence="1">Cell membrane</location>
        <topology evidence="1">Multi-pass membrane protein</topology>
    </subcellularLocation>
</comment>
<dbReference type="Proteomes" id="UP000002019">
    <property type="component" value="Chromosome"/>
</dbReference>
<accession>B0VJN9</accession>
<dbReference type="AlphaFoldDB" id="B0VJN9"/>
<dbReference type="eggNOG" id="COG1295">
    <property type="taxonomic scope" value="Bacteria"/>
</dbReference>
<evidence type="ECO:0000256" key="5">
    <source>
        <dbReference type="ARBA" id="ARBA00023136"/>
    </source>
</evidence>
<dbReference type="InterPro" id="IPR017039">
    <property type="entry name" value="Virul_fac_BrkB"/>
</dbReference>
<evidence type="ECO:0000256" key="3">
    <source>
        <dbReference type="ARBA" id="ARBA00022692"/>
    </source>
</evidence>
<feature type="transmembrane region" description="Helical" evidence="6">
    <location>
        <begin position="245"/>
        <end position="265"/>
    </location>
</feature>
<dbReference type="NCBIfam" id="TIGR00765">
    <property type="entry name" value="yihY_not_rbn"/>
    <property type="match status" value="1"/>
</dbReference>
<evidence type="ECO:0000313" key="8">
    <source>
        <dbReference type="Proteomes" id="UP000002019"/>
    </source>
</evidence>
<protein>
    <submittedName>
        <fullName evidence="7">Uncharacterized protein</fullName>
    </submittedName>
</protein>
<reference evidence="7 8" key="1">
    <citation type="journal article" date="2008" name="J. Bacteriol.">
        <title>'Candidatus Cloacamonas acidaminovorans': genome sequence reconstruction provides a first glimpse of a new bacterial division.</title>
        <authorList>
            <person name="Pelletier E."/>
            <person name="Kreimeyer A."/>
            <person name="Bocs S."/>
            <person name="Rouy Z."/>
            <person name="Gyapay G."/>
            <person name="Chouari R."/>
            <person name="Riviere D."/>
            <person name="Ganesan A."/>
            <person name="Daegelen P."/>
            <person name="Sghir A."/>
            <person name="Cohen G.N."/>
            <person name="Medigue C."/>
            <person name="Weissenbach J."/>
            <person name="Le Paslier D."/>
        </authorList>
    </citation>
    <scope>NUCLEOTIDE SEQUENCE [LARGE SCALE GENOMIC DNA]</scope>
    <source>
        <strain evidence="8">Evry</strain>
    </source>
</reference>
<dbReference type="RefSeq" id="WP_015425582.1">
    <property type="nucleotide sequence ID" value="NC_020449.1"/>
</dbReference>
<organism evidence="7 8">
    <name type="scientific">Cloacimonas acidaminovorans (strain Evry)</name>
    <dbReference type="NCBI Taxonomy" id="459349"/>
    <lineage>
        <taxon>Bacteria</taxon>
        <taxon>Pseudomonadati</taxon>
        <taxon>Candidatus Cloacimonadota</taxon>
        <taxon>Candidatus Cloacimonadia</taxon>
        <taxon>Candidatus Cloacimonadales</taxon>
        <taxon>Candidatus Cloacimonadaceae</taxon>
        <taxon>Candidatus Cloacimonas</taxon>
    </lineage>
</organism>
<keyword evidence="3 6" id="KW-0812">Transmembrane</keyword>
<dbReference type="OrthoDB" id="9808671at2"/>
<evidence type="ECO:0000256" key="4">
    <source>
        <dbReference type="ARBA" id="ARBA00022989"/>
    </source>
</evidence>
<feature type="transmembrane region" description="Helical" evidence="6">
    <location>
        <begin position="71"/>
        <end position="91"/>
    </location>
</feature>
<feature type="transmembrane region" description="Helical" evidence="6">
    <location>
        <begin position="211"/>
        <end position="233"/>
    </location>
</feature>
<dbReference type="PANTHER" id="PTHR30213">
    <property type="entry name" value="INNER MEMBRANE PROTEIN YHJD"/>
    <property type="match status" value="1"/>
</dbReference>
<sequence>MSKKKQNKGVFQKLLLWLYSYIKIVIVDLKKIYFSITVPQQRKKVFSNIWTFIKTFYQRFMGEGILKESASLTYITLLGFVPFINFLVLIAPDLPFLNLGDKLRELVVQNFIPSSANAIINFLDKLIMPKVGFNIFNFVILIVSSYSLFSVIRGTFDRILSMQLKSSQDTITQLVKFFGTIVFGLLIIVLLFSSSSIPIISRLLKSPVLQWIMVIVPFVLQFLAIMFLYMLLPSVRINRASLFRGAFWTTVIWVIGKSAFDFYIYNLTNYERLYGVMAVLPIFLLWIYINWAIILGGMVLVSEMENKKNGGFLTKEPHNAVRITMELFTNQKLNQRLEGILSKEELKKLADTLNEEEDK</sequence>
<gene>
    <name evidence="7" type="ordered locus">CLOAM1898</name>
</gene>
<evidence type="ECO:0000256" key="1">
    <source>
        <dbReference type="ARBA" id="ARBA00004651"/>
    </source>
</evidence>
<dbReference type="Pfam" id="PF03631">
    <property type="entry name" value="Virul_fac_BrkB"/>
    <property type="match status" value="1"/>
</dbReference>
<keyword evidence="8" id="KW-1185">Reference proteome</keyword>
<dbReference type="STRING" id="459349.CLOAM1898"/>
<evidence type="ECO:0000313" key="7">
    <source>
        <dbReference type="EMBL" id="CAO81724.1"/>
    </source>
</evidence>
<dbReference type="GO" id="GO:0005886">
    <property type="term" value="C:plasma membrane"/>
    <property type="evidence" value="ECO:0007669"/>
    <property type="project" value="UniProtKB-SubCell"/>
</dbReference>
<feature type="transmembrane region" description="Helical" evidence="6">
    <location>
        <begin position="135"/>
        <end position="156"/>
    </location>
</feature>
<dbReference type="EMBL" id="CU466930">
    <property type="protein sequence ID" value="CAO81724.1"/>
    <property type="molecule type" value="Genomic_DNA"/>
</dbReference>
<feature type="transmembrane region" description="Helical" evidence="6">
    <location>
        <begin position="177"/>
        <end position="199"/>
    </location>
</feature>
<keyword evidence="2" id="KW-1003">Cell membrane</keyword>
<evidence type="ECO:0000256" key="2">
    <source>
        <dbReference type="ARBA" id="ARBA00022475"/>
    </source>
</evidence>
<evidence type="ECO:0000256" key="6">
    <source>
        <dbReference type="SAM" id="Phobius"/>
    </source>
</evidence>
<keyword evidence="5 6" id="KW-0472">Membrane</keyword>
<dbReference type="KEGG" id="caci:CLOAM1898"/>
<dbReference type="PANTHER" id="PTHR30213:SF0">
    <property type="entry name" value="UPF0761 MEMBRANE PROTEIN YIHY"/>
    <property type="match status" value="1"/>
</dbReference>
<dbReference type="HOGENOM" id="CLU_770978_0_0_0"/>